<dbReference type="SUPFAM" id="SSF50729">
    <property type="entry name" value="PH domain-like"/>
    <property type="match status" value="1"/>
</dbReference>
<evidence type="ECO:0000313" key="7">
    <source>
        <dbReference type="Proteomes" id="UP001652621"/>
    </source>
</evidence>
<feature type="compositionally biased region" description="Polar residues" evidence="4">
    <location>
        <begin position="1"/>
        <end position="13"/>
    </location>
</feature>
<dbReference type="PROSITE" id="PS50001">
    <property type="entry name" value="SH2"/>
    <property type="match status" value="1"/>
</dbReference>
<dbReference type="Gene3D" id="2.30.29.30">
    <property type="entry name" value="Pleckstrin-homology domain (PH domain)/Phosphotyrosine-binding domain (PTB)"/>
    <property type="match status" value="1"/>
</dbReference>
<dbReference type="EnsemblMetazoa" id="MDOA013403-RA">
    <property type="protein sequence ID" value="MDOA013403-PA"/>
    <property type="gene ID" value="MDOA013403"/>
</dbReference>
<dbReference type="InterPro" id="IPR051484">
    <property type="entry name" value="Tensin_PTEN_phosphatase"/>
</dbReference>
<name>A0A1I8NB14_MUSDO</name>
<dbReference type="PANTHER" id="PTHR45734">
    <property type="entry name" value="TENSIN"/>
    <property type="match status" value="1"/>
</dbReference>
<keyword evidence="2 3" id="KW-0727">SH2 domain</keyword>
<feature type="domain" description="SH2" evidence="5">
    <location>
        <begin position="311"/>
        <end position="419"/>
    </location>
</feature>
<dbReference type="VEuPathDB" id="VectorBase:MDOMA2_001201"/>
<dbReference type="SMART" id="SM00252">
    <property type="entry name" value="SH2"/>
    <property type="match status" value="1"/>
</dbReference>
<evidence type="ECO:0000256" key="1">
    <source>
        <dbReference type="ARBA" id="ARBA00007881"/>
    </source>
</evidence>
<evidence type="ECO:0000256" key="4">
    <source>
        <dbReference type="SAM" id="MobiDB-lite"/>
    </source>
</evidence>
<feature type="compositionally biased region" description="Basic and acidic residues" evidence="4">
    <location>
        <begin position="110"/>
        <end position="126"/>
    </location>
</feature>
<dbReference type="Gene3D" id="3.30.505.10">
    <property type="entry name" value="SH2 domain"/>
    <property type="match status" value="1"/>
</dbReference>
<comment type="similarity">
    <text evidence="1">Belongs to the PTEN phosphatase protein family.</text>
</comment>
<dbReference type="InterPro" id="IPR033929">
    <property type="entry name" value="Tensin_PTB"/>
</dbReference>
<dbReference type="SMART" id="SM00462">
    <property type="entry name" value="PTB"/>
    <property type="match status" value="1"/>
</dbReference>
<dbReference type="InterPro" id="IPR036860">
    <property type="entry name" value="SH2_dom_sf"/>
</dbReference>
<dbReference type="CDD" id="cd01213">
    <property type="entry name" value="PTB_tensin"/>
    <property type="match status" value="1"/>
</dbReference>
<evidence type="ECO:0000313" key="6">
    <source>
        <dbReference type="EnsemblMetazoa" id="MDOA013403-PA"/>
    </source>
</evidence>
<dbReference type="GO" id="GO:0005925">
    <property type="term" value="C:focal adhesion"/>
    <property type="evidence" value="ECO:0007669"/>
    <property type="project" value="TreeGrafter"/>
</dbReference>
<dbReference type="STRING" id="7370.A0A1I8NB14"/>
<reference evidence="8" key="2">
    <citation type="submission" date="2025-05" db="UniProtKB">
        <authorList>
            <consortium name="RefSeq"/>
        </authorList>
    </citation>
    <scope>IDENTIFICATION</scope>
    <source>
        <strain evidence="8">Aabys</strain>
        <tissue evidence="8">Whole body</tissue>
    </source>
</reference>
<proteinExistence type="inferred from homology"/>
<dbReference type="PANTHER" id="PTHR45734:SF10">
    <property type="entry name" value="BLISTERY, ISOFORM A"/>
    <property type="match status" value="1"/>
</dbReference>
<evidence type="ECO:0000256" key="3">
    <source>
        <dbReference type="PROSITE-ProRule" id="PRU00191"/>
    </source>
</evidence>
<dbReference type="Proteomes" id="UP001652621">
    <property type="component" value="Unplaced"/>
</dbReference>
<feature type="compositionally biased region" description="Low complexity" evidence="4">
    <location>
        <begin position="91"/>
        <end position="103"/>
    </location>
</feature>
<feature type="region of interest" description="Disordered" evidence="4">
    <location>
        <begin position="1"/>
        <end position="138"/>
    </location>
</feature>
<protein>
    <submittedName>
        <fullName evidence="8">Tensin-1</fullName>
    </submittedName>
</protein>
<gene>
    <name evidence="6" type="primary">101901157</name>
    <name evidence="8" type="synonym">LOC101901157</name>
</gene>
<dbReference type="OrthoDB" id="6273691at2759"/>
<sequence>MTTFENSRNSYLNENDRKQYNYGSSDTDDTENEIPYHAREHARPFTYGKLPKGFKKSDLNHVPVDDIPETPKAFSKATTPTSLPPSPTAPRKPARPSVSPSRPVLRKTPSRQEFEEMLRERQEQSLREQNQALKEAQNASIQKDLDELQERLNKSALLQMAEGQKKETLTTENTCREVVKLVETIDLPDENASASDPTPSNAILEAPCRHEQTVTVVDANRPETPAFPVSTKSTLEDRCVSPYQLSAPGSPIVQRVNSLTNKSGEKKRSPLKLSALPSILPLKSKEKKHTETPQDVAPHLVKFARDSSEFWYKPHMTREEAVTLLRYAEPGTFVIRNSNTYKGAFGLVLRVAKPPQGVTIAENNPNSDVLVRHFLLEPTTRGVRLKGCVNEPTFTSLSALVYQHSTNQLALPCRLIIPTRDILLSEVDREIVQRQKQLLEQGAACNVLLVFSMYTESLTGDEAIRRAVHEMYAQSATHNPIEVHFKVSQNGITLTDNKRRFFFRRHYTTTSISYVSLDPDNRFYAVLANDEGLNRTVKKTIFGFVARPAGSRDNQCLVFCDLAAAQPASAIVSFAQKILHLNKNADLL</sequence>
<dbReference type="InterPro" id="IPR011993">
    <property type="entry name" value="PH-like_dom_sf"/>
</dbReference>
<dbReference type="InterPro" id="IPR000980">
    <property type="entry name" value="SH2"/>
</dbReference>
<reference evidence="6" key="1">
    <citation type="submission" date="2020-05" db="UniProtKB">
        <authorList>
            <consortium name="EnsemblMetazoa"/>
        </authorList>
    </citation>
    <scope>IDENTIFICATION</scope>
    <source>
        <strain evidence="6">Aabys</strain>
    </source>
</reference>
<feature type="compositionally biased region" description="Polar residues" evidence="4">
    <location>
        <begin position="127"/>
        <end position="138"/>
    </location>
</feature>
<dbReference type="SUPFAM" id="SSF55550">
    <property type="entry name" value="SH2 domain"/>
    <property type="match status" value="1"/>
</dbReference>
<dbReference type="RefSeq" id="XP_058978796.1">
    <property type="nucleotide sequence ID" value="XM_059122813.1"/>
</dbReference>
<dbReference type="Pfam" id="PF00017">
    <property type="entry name" value="SH2"/>
    <property type="match status" value="1"/>
</dbReference>
<dbReference type="InterPro" id="IPR013625">
    <property type="entry name" value="PTB"/>
</dbReference>
<accession>A0A1I8NB14</accession>
<dbReference type="eggNOG" id="KOG1930">
    <property type="taxonomic scope" value="Eukaryota"/>
</dbReference>
<dbReference type="InterPro" id="IPR006020">
    <property type="entry name" value="PTB/PI_dom"/>
</dbReference>
<dbReference type="AlphaFoldDB" id="A0A1I8NB14"/>
<keyword evidence="7" id="KW-1185">Reference proteome</keyword>
<organism evidence="6">
    <name type="scientific">Musca domestica</name>
    <name type="common">House fly</name>
    <dbReference type="NCBI Taxonomy" id="7370"/>
    <lineage>
        <taxon>Eukaryota</taxon>
        <taxon>Metazoa</taxon>
        <taxon>Ecdysozoa</taxon>
        <taxon>Arthropoda</taxon>
        <taxon>Hexapoda</taxon>
        <taxon>Insecta</taxon>
        <taxon>Pterygota</taxon>
        <taxon>Neoptera</taxon>
        <taxon>Endopterygota</taxon>
        <taxon>Diptera</taxon>
        <taxon>Brachycera</taxon>
        <taxon>Muscomorpha</taxon>
        <taxon>Muscoidea</taxon>
        <taxon>Muscidae</taxon>
        <taxon>Musca</taxon>
    </lineage>
</organism>
<dbReference type="Pfam" id="PF08416">
    <property type="entry name" value="PTB"/>
    <property type="match status" value="1"/>
</dbReference>
<evidence type="ECO:0000259" key="5">
    <source>
        <dbReference type="PROSITE" id="PS50001"/>
    </source>
</evidence>
<feature type="compositionally biased region" description="Basic and acidic residues" evidence="4">
    <location>
        <begin position="34"/>
        <end position="43"/>
    </location>
</feature>
<dbReference type="VEuPathDB" id="VectorBase:MDOA013403"/>
<evidence type="ECO:0000256" key="2">
    <source>
        <dbReference type="ARBA" id="ARBA00022999"/>
    </source>
</evidence>
<evidence type="ECO:0000313" key="8">
    <source>
        <dbReference type="RefSeq" id="XP_058978796.1"/>
    </source>
</evidence>